<dbReference type="Proteomes" id="UP000268350">
    <property type="component" value="Unassembled WGS sequence"/>
</dbReference>
<keyword evidence="4" id="KW-1185">Reference proteome</keyword>
<dbReference type="Pfam" id="PF16042">
    <property type="entry name" value="DUF4794"/>
    <property type="match status" value="2"/>
</dbReference>
<feature type="region of interest" description="Disordered" evidence="1">
    <location>
        <begin position="276"/>
        <end position="301"/>
    </location>
</feature>
<feature type="compositionally biased region" description="Polar residues" evidence="1">
    <location>
        <begin position="207"/>
        <end position="226"/>
    </location>
</feature>
<evidence type="ECO:0000259" key="2">
    <source>
        <dbReference type="Pfam" id="PF16042"/>
    </source>
</evidence>
<reference evidence="4" key="1">
    <citation type="submission" date="2018-01" db="EMBL/GenBank/DDBJ databases">
        <authorList>
            <person name="Alioto T."/>
            <person name="Alioto T."/>
        </authorList>
    </citation>
    <scope>NUCLEOTIDE SEQUENCE [LARGE SCALE GENOMIC DNA]</scope>
</reference>
<dbReference type="AlphaFoldDB" id="A0A3B0J427"/>
<evidence type="ECO:0000313" key="3">
    <source>
        <dbReference type="EMBL" id="SPP76155.1"/>
    </source>
</evidence>
<accession>A0A3B0J427</accession>
<feature type="domain" description="DUF4794" evidence="2">
    <location>
        <begin position="170"/>
        <end position="230"/>
    </location>
</feature>
<dbReference type="OrthoDB" id="8197587at2759"/>
<evidence type="ECO:0000256" key="1">
    <source>
        <dbReference type="SAM" id="MobiDB-lite"/>
    </source>
</evidence>
<name>A0A3B0J427_DROGU</name>
<proteinExistence type="predicted"/>
<sequence length="380" mass="41683">MTFGLRVTYETHLIFIEHGDKSVVDSGRVQRQWSVGSGRWTWQTEQKPEAVTIQNKSLNVIAVRLIEVAVDIEASCLNSHYPGRLSFSWETLDSQPPRTLYKNGTSSRSSIQLGLNPRPSSIVSMQWLLTLVVCLAAGSRIEARQIRINRYAVSVQEDEAADRVRELMPTPYPAAGFRPQGRSFRLPGESEGKADSDQSEGSGLGAETTTMQLPNEDASASTTESADWSTTTIWDSPDTTTTAPILVNNLRSGKAFVRASYPPAGYRPSRAFRLPTEENQEQQQQQPAESLASNSTDGNADHPVCGVSTNPLMPTPEPGSMDEPDSESVVITANLGPAVLVARAPKPPPSIPVAIPLRSQPLLQAPRRRFVYTTDVEQRW</sequence>
<feature type="region of interest" description="Disordered" evidence="1">
    <location>
        <begin position="170"/>
        <end position="243"/>
    </location>
</feature>
<gene>
    <name evidence="3" type="ORF">DGUA_6G006643</name>
</gene>
<feature type="domain" description="DUF4794" evidence="2">
    <location>
        <begin position="259"/>
        <end position="310"/>
    </location>
</feature>
<dbReference type="STRING" id="7266.A0A3B0J427"/>
<dbReference type="InterPro" id="IPR032011">
    <property type="entry name" value="DUF4794"/>
</dbReference>
<feature type="compositionally biased region" description="Polar residues" evidence="1">
    <location>
        <begin position="287"/>
        <end position="298"/>
    </location>
</feature>
<organism evidence="3 4">
    <name type="scientific">Drosophila guanche</name>
    <name type="common">Fruit fly</name>
    <dbReference type="NCBI Taxonomy" id="7266"/>
    <lineage>
        <taxon>Eukaryota</taxon>
        <taxon>Metazoa</taxon>
        <taxon>Ecdysozoa</taxon>
        <taxon>Arthropoda</taxon>
        <taxon>Hexapoda</taxon>
        <taxon>Insecta</taxon>
        <taxon>Pterygota</taxon>
        <taxon>Neoptera</taxon>
        <taxon>Endopterygota</taxon>
        <taxon>Diptera</taxon>
        <taxon>Brachycera</taxon>
        <taxon>Muscomorpha</taxon>
        <taxon>Ephydroidea</taxon>
        <taxon>Drosophilidae</taxon>
        <taxon>Drosophila</taxon>
        <taxon>Sophophora</taxon>
    </lineage>
</organism>
<protein>
    <recommendedName>
        <fullName evidence="2">DUF4794 domain-containing protein</fullName>
    </recommendedName>
</protein>
<dbReference type="EMBL" id="OUUW01000002">
    <property type="protein sequence ID" value="SPP76155.1"/>
    <property type="molecule type" value="Genomic_DNA"/>
</dbReference>
<feature type="compositionally biased region" description="Low complexity" evidence="1">
    <location>
        <begin position="227"/>
        <end position="242"/>
    </location>
</feature>
<evidence type="ECO:0000313" key="4">
    <source>
        <dbReference type="Proteomes" id="UP000268350"/>
    </source>
</evidence>